<dbReference type="Proteomes" id="UP000243232">
    <property type="component" value="Chromosome I"/>
</dbReference>
<evidence type="ECO:0000313" key="2">
    <source>
        <dbReference type="Proteomes" id="UP000243232"/>
    </source>
</evidence>
<reference evidence="2" key="1">
    <citation type="submission" date="2016-10" db="EMBL/GenBank/DDBJ databases">
        <authorList>
            <person name="Varghese N."/>
            <person name="Submissions S."/>
        </authorList>
    </citation>
    <scope>NUCLEOTIDE SEQUENCE [LARGE SCALE GENOMIC DNA]</scope>
    <source>
        <strain evidence="2">DSM 17875</strain>
    </source>
</reference>
<dbReference type="RefSeq" id="WP_090193515.1">
    <property type="nucleotide sequence ID" value="NZ_LT629785.1"/>
</dbReference>
<dbReference type="EMBL" id="LT629785">
    <property type="protein sequence ID" value="SDT99808.1"/>
    <property type="molecule type" value="Genomic_DNA"/>
</dbReference>
<accession>A0A1H2EYJ4</accession>
<sequence>MNSTLRMNEALLIADRAFLPFQCIAWTPANGSDDLSLSVVDRTSSRLLGRVALTGCSHMDAGQLSAALQKSREDLIEQGYRLEPWQMPGSAFAG</sequence>
<dbReference type="AlphaFoldDB" id="A0A1H2EYJ4"/>
<evidence type="ECO:0000313" key="1">
    <source>
        <dbReference type="EMBL" id="SDT99808.1"/>
    </source>
</evidence>
<proteinExistence type="predicted"/>
<dbReference type="STRING" id="364197.SAMN05216296_1156"/>
<name>A0A1H2EYJ4_9PSED</name>
<keyword evidence="2" id="KW-1185">Reference proteome</keyword>
<protein>
    <submittedName>
        <fullName evidence="1">Uncharacterized protein</fullName>
    </submittedName>
</protein>
<organism evidence="1 2">
    <name type="scientific">Pseudomonas pohangensis</name>
    <dbReference type="NCBI Taxonomy" id="364197"/>
    <lineage>
        <taxon>Bacteria</taxon>
        <taxon>Pseudomonadati</taxon>
        <taxon>Pseudomonadota</taxon>
        <taxon>Gammaproteobacteria</taxon>
        <taxon>Pseudomonadales</taxon>
        <taxon>Pseudomonadaceae</taxon>
        <taxon>Pseudomonas</taxon>
    </lineage>
</organism>
<dbReference type="OrthoDB" id="7007662at2"/>
<gene>
    <name evidence="1" type="ORF">SAMN05216296_1156</name>
</gene>